<reference evidence="1" key="2">
    <citation type="submission" date="2016-06" db="EMBL/GenBank/DDBJ databases">
        <title>The genome of a short-lived fish provides insights into sex chromosome evolution and the genetic control of aging.</title>
        <authorList>
            <person name="Reichwald K."/>
            <person name="Felder M."/>
            <person name="Petzold A."/>
            <person name="Koch P."/>
            <person name="Groth M."/>
            <person name="Platzer M."/>
        </authorList>
    </citation>
    <scope>NUCLEOTIDE SEQUENCE</scope>
    <source>
        <tissue evidence="1">Brain</tissue>
    </source>
</reference>
<dbReference type="EMBL" id="HAEH01001291">
    <property type="protein sequence ID" value="SBR66603.1"/>
    <property type="molecule type" value="Transcribed_RNA"/>
</dbReference>
<name>A0A1A8NC11_9TELE</name>
<organism evidence="1">
    <name type="scientific">Nothobranchius rachovii</name>
    <name type="common">bluefin notho</name>
    <dbReference type="NCBI Taxonomy" id="451742"/>
    <lineage>
        <taxon>Eukaryota</taxon>
        <taxon>Metazoa</taxon>
        <taxon>Chordata</taxon>
        <taxon>Craniata</taxon>
        <taxon>Vertebrata</taxon>
        <taxon>Euteleostomi</taxon>
        <taxon>Actinopterygii</taxon>
        <taxon>Neopterygii</taxon>
        <taxon>Teleostei</taxon>
        <taxon>Neoteleostei</taxon>
        <taxon>Acanthomorphata</taxon>
        <taxon>Ovalentaria</taxon>
        <taxon>Atherinomorphae</taxon>
        <taxon>Cyprinodontiformes</taxon>
        <taxon>Nothobranchiidae</taxon>
        <taxon>Nothobranchius</taxon>
    </lineage>
</organism>
<sequence>MSHFSQRVNSHTKKSDLLKKSKLSIKACSVNVALDITPGLTFCTTYYCLILPKRGRSQMKRHKVMSRFLWSCAGSHLVNATLNLHDTALERSTAVTCKCEKR</sequence>
<evidence type="ECO:0000313" key="1">
    <source>
        <dbReference type="EMBL" id="SBR66603.1"/>
    </source>
</evidence>
<dbReference type="AlphaFoldDB" id="A0A1A8NC11"/>
<proteinExistence type="predicted"/>
<gene>
    <name evidence="1" type="primary">Nfu_g_1_012881</name>
</gene>
<protein>
    <submittedName>
        <fullName evidence="1">Uncharacterized protein</fullName>
    </submittedName>
</protein>
<accession>A0A1A8NC11</accession>
<reference evidence="1" key="1">
    <citation type="submission" date="2016-05" db="EMBL/GenBank/DDBJ databases">
        <authorList>
            <person name="Lavstsen T."/>
            <person name="Jespersen J.S."/>
        </authorList>
    </citation>
    <scope>NUCLEOTIDE SEQUENCE</scope>
    <source>
        <tissue evidence="1">Brain</tissue>
    </source>
</reference>